<dbReference type="OrthoDB" id="419138at2759"/>
<feature type="transmembrane region" description="Helical" evidence="1">
    <location>
        <begin position="38"/>
        <end position="59"/>
    </location>
</feature>
<comment type="caution">
    <text evidence="3">The sequence shown here is derived from an EMBL/GenBank/DDBJ whole genome shotgun (WGS) entry which is preliminary data.</text>
</comment>
<evidence type="ECO:0000313" key="4">
    <source>
        <dbReference type="Proteomes" id="UP000324800"/>
    </source>
</evidence>
<proteinExistence type="predicted"/>
<protein>
    <submittedName>
        <fullName evidence="3">Uncharacterized protein</fullName>
    </submittedName>
</protein>
<dbReference type="AlphaFoldDB" id="A0A5J4VRW8"/>
<dbReference type="Proteomes" id="UP000324800">
    <property type="component" value="Unassembled WGS sequence"/>
</dbReference>
<gene>
    <name evidence="3" type="ORF">EZS28_019121</name>
</gene>
<evidence type="ECO:0000256" key="1">
    <source>
        <dbReference type="SAM" id="Phobius"/>
    </source>
</evidence>
<name>A0A5J4VRW8_9EUKA</name>
<feature type="transmembrane region" description="Helical" evidence="1">
    <location>
        <begin position="71"/>
        <end position="102"/>
    </location>
</feature>
<feature type="chain" id="PRO_5023869391" evidence="2">
    <location>
        <begin position="18"/>
        <end position="174"/>
    </location>
</feature>
<dbReference type="EMBL" id="SNRW01005301">
    <property type="protein sequence ID" value="KAA6385354.1"/>
    <property type="molecule type" value="Genomic_DNA"/>
</dbReference>
<feature type="transmembrane region" description="Helical" evidence="1">
    <location>
        <begin position="122"/>
        <end position="140"/>
    </location>
</feature>
<dbReference type="GO" id="GO:0036038">
    <property type="term" value="C:MKS complex"/>
    <property type="evidence" value="ECO:0007669"/>
    <property type="project" value="InterPro"/>
</dbReference>
<keyword evidence="1" id="KW-0812">Transmembrane</keyword>
<dbReference type="Pfam" id="PF09773">
    <property type="entry name" value="Meckelin"/>
    <property type="match status" value="1"/>
</dbReference>
<organism evidence="3 4">
    <name type="scientific">Streblomastix strix</name>
    <dbReference type="NCBI Taxonomy" id="222440"/>
    <lineage>
        <taxon>Eukaryota</taxon>
        <taxon>Metamonada</taxon>
        <taxon>Preaxostyla</taxon>
        <taxon>Oxymonadida</taxon>
        <taxon>Streblomastigidae</taxon>
        <taxon>Streblomastix</taxon>
    </lineage>
</organism>
<evidence type="ECO:0000313" key="3">
    <source>
        <dbReference type="EMBL" id="KAA6385354.1"/>
    </source>
</evidence>
<evidence type="ECO:0000256" key="2">
    <source>
        <dbReference type="SAM" id="SignalP"/>
    </source>
</evidence>
<dbReference type="InterPro" id="IPR019170">
    <property type="entry name" value="Meckelin"/>
</dbReference>
<dbReference type="PANTHER" id="PTHR21274">
    <property type="entry name" value="MECKELIN"/>
    <property type="match status" value="1"/>
</dbReference>
<sequence>MKFILLALLCVFSYSQAPVIYPEEDHPTLLGLEKAYMIFVYIVVGFAALITIGRWFNLYRLNQNDELDRNFYLSCGASLLDTFADAFFILNSAYSLIAWYLYMIKYPFGGYMHSKAQGAFEGVQYAAMFSKLIALSWFIYKQSNAEIFFVDWERPKGYVQIIIINIVLINQLLK</sequence>
<keyword evidence="1" id="KW-0472">Membrane</keyword>
<accession>A0A5J4VRW8</accession>
<dbReference type="PANTHER" id="PTHR21274:SF0">
    <property type="entry name" value="MECKELIN"/>
    <property type="match status" value="1"/>
</dbReference>
<reference evidence="3 4" key="1">
    <citation type="submission" date="2019-03" db="EMBL/GenBank/DDBJ databases">
        <title>Single cell metagenomics reveals metabolic interactions within the superorganism composed of flagellate Streblomastix strix and complex community of Bacteroidetes bacteria on its surface.</title>
        <authorList>
            <person name="Treitli S.C."/>
            <person name="Kolisko M."/>
            <person name="Husnik F."/>
            <person name="Keeling P."/>
            <person name="Hampl V."/>
        </authorList>
    </citation>
    <scope>NUCLEOTIDE SEQUENCE [LARGE SCALE GENOMIC DNA]</scope>
    <source>
        <strain evidence="3">ST1C</strain>
    </source>
</reference>
<keyword evidence="2" id="KW-0732">Signal</keyword>
<feature type="signal peptide" evidence="2">
    <location>
        <begin position="1"/>
        <end position="17"/>
    </location>
</feature>
<dbReference type="GO" id="GO:0060271">
    <property type="term" value="P:cilium assembly"/>
    <property type="evidence" value="ECO:0007669"/>
    <property type="project" value="InterPro"/>
</dbReference>
<keyword evidence="1" id="KW-1133">Transmembrane helix</keyword>